<organism evidence="1 2">
    <name type="scientific">Melastoma candidum</name>
    <dbReference type="NCBI Taxonomy" id="119954"/>
    <lineage>
        <taxon>Eukaryota</taxon>
        <taxon>Viridiplantae</taxon>
        <taxon>Streptophyta</taxon>
        <taxon>Embryophyta</taxon>
        <taxon>Tracheophyta</taxon>
        <taxon>Spermatophyta</taxon>
        <taxon>Magnoliopsida</taxon>
        <taxon>eudicotyledons</taxon>
        <taxon>Gunneridae</taxon>
        <taxon>Pentapetalae</taxon>
        <taxon>rosids</taxon>
        <taxon>malvids</taxon>
        <taxon>Myrtales</taxon>
        <taxon>Melastomataceae</taxon>
        <taxon>Melastomatoideae</taxon>
        <taxon>Melastomateae</taxon>
        <taxon>Melastoma</taxon>
    </lineage>
</organism>
<proteinExistence type="predicted"/>
<sequence length="250" mass="28415">MDSVILYLHPVMRCCSCPIRRKQLLRLSTGKPFLVRDVTRNGLLAFSTRREDVGLVSSSIRTNEDEDNSREMPPMSRKEKDRLARQEEIISLFRKIQSSISKGEKAGSEDDIPEDDKEKPAAESVLEIMRRSRNKAKNKIQANQANREKTKFNAVRKMRISPPKMDKEVQPIPILEVPRLPSNFVKRSPIPFPSAPRGRANVPDEGNGFGLQKLNGLKLDELKELAKSRGLKGYSKLKKMELVQLLISQP</sequence>
<dbReference type="Proteomes" id="UP001057402">
    <property type="component" value="Chromosome 5"/>
</dbReference>
<protein>
    <submittedName>
        <fullName evidence="1">Uncharacterized protein</fullName>
    </submittedName>
</protein>
<name>A0ACB9QNB9_9MYRT</name>
<gene>
    <name evidence="1" type="ORF">MLD38_016718</name>
</gene>
<dbReference type="EMBL" id="CM042884">
    <property type="protein sequence ID" value="KAI4368124.1"/>
    <property type="molecule type" value="Genomic_DNA"/>
</dbReference>
<reference evidence="2" key="1">
    <citation type="journal article" date="2023" name="Front. Plant Sci.">
        <title>Chromosomal-level genome assembly of Melastoma candidum provides insights into trichome evolution.</title>
        <authorList>
            <person name="Zhong Y."/>
            <person name="Wu W."/>
            <person name="Sun C."/>
            <person name="Zou P."/>
            <person name="Liu Y."/>
            <person name="Dai S."/>
            <person name="Zhou R."/>
        </authorList>
    </citation>
    <scope>NUCLEOTIDE SEQUENCE [LARGE SCALE GENOMIC DNA]</scope>
</reference>
<keyword evidence="2" id="KW-1185">Reference proteome</keyword>
<evidence type="ECO:0000313" key="2">
    <source>
        <dbReference type="Proteomes" id="UP001057402"/>
    </source>
</evidence>
<evidence type="ECO:0000313" key="1">
    <source>
        <dbReference type="EMBL" id="KAI4368124.1"/>
    </source>
</evidence>
<accession>A0ACB9QNB9</accession>
<comment type="caution">
    <text evidence="1">The sequence shown here is derived from an EMBL/GenBank/DDBJ whole genome shotgun (WGS) entry which is preliminary data.</text>
</comment>